<feature type="binding site" evidence="16">
    <location>
        <begin position="8"/>
        <end position="15"/>
    </location>
    <ligand>
        <name>GTP</name>
        <dbReference type="ChEBI" id="CHEBI:37565"/>
    </ligand>
</feature>
<name>A0A975YPK6_9VIBR</name>
<keyword evidence="9 14" id="KW-0808">Transferase</keyword>
<evidence type="ECO:0000256" key="4">
    <source>
        <dbReference type="ARBA" id="ARBA00003889"/>
    </source>
</evidence>
<evidence type="ECO:0000256" key="16">
    <source>
        <dbReference type="PIRSR" id="PIRSR006135-2"/>
    </source>
</evidence>
<organism evidence="17 18">
    <name type="scientific">Vibrio ostreae</name>
    <dbReference type="NCBI Taxonomy" id="2841925"/>
    <lineage>
        <taxon>Bacteria</taxon>
        <taxon>Pseudomonadati</taxon>
        <taxon>Pseudomonadota</taxon>
        <taxon>Gammaproteobacteria</taxon>
        <taxon>Vibrionales</taxon>
        <taxon>Vibrionaceae</taxon>
        <taxon>Vibrio</taxon>
    </lineage>
</organism>
<evidence type="ECO:0000256" key="8">
    <source>
        <dbReference type="ARBA" id="ARBA00022573"/>
    </source>
</evidence>
<evidence type="ECO:0000256" key="3">
    <source>
        <dbReference type="ARBA" id="ARBA00001522"/>
    </source>
</evidence>
<dbReference type="InterPro" id="IPR003203">
    <property type="entry name" value="CobU/CobP"/>
</dbReference>
<evidence type="ECO:0000256" key="6">
    <source>
        <dbReference type="ARBA" id="ARBA00005159"/>
    </source>
</evidence>
<evidence type="ECO:0000256" key="1">
    <source>
        <dbReference type="ARBA" id="ARBA00000312"/>
    </source>
</evidence>
<keyword evidence="11 14" id="KW-0418">Kinase</keyword>
<dbReference type="GO" id="GO:0043752">
    <property type="term" value="F:adenosylcobinamide kinase activity"/>
    <property type="evidence" value="ECO:0007669"/>
    <property type="project" value="UniProtKB-EC"/>
</dbReference>
<dbReference type="PANTHER" id="PTHR34848:SF1">
    <property type="entry name" value="BIFUNCTIONAL ADENOSYLCOBALAMIN BIOSYNTHESIS PROTEIN COBU"/>
    <property type="match status" value="1"/>
</dbReference>
<protein>
    <recommendedName>
        <fullName evidence="14">Bifunctional adenosylcobalamin biosynthesis protein</fullName>
        <ecNumber evidence="14">2.7.1.156</ecNumber>
        <ecNumber evidence="14">2.7.7.62</ecNumber>
    </recommendedName>
</protein>
<evidence type="ECO:0000256" key="13">
    <source>
        <dbReference type="ARBA" id="ARBA00023134"/>
    </source>
</evidence>
<feature type="active site" description="GMP-histidine intermediate" evidence="15">
    <location>
        <position position="54"/>
    </location>
</feature>
<comment type="catalytic activity">
    <reaction evidence="2 14">
        <text>adenosylcob(III)inamide phosphate + GTP + H(+) = adenosylcob(III)inamide-GDP + diphosphate</text>
        <dbReference type="Rhea" id="RHEA:22712"/>
        <dbReference type="ChEBI" id="CHEBI:15378"/>
        <dbReference type="ChEBI" id="CHEBI:33019"/>
        <dbReference type="ChEBI" id="CHEBI:37565"/>
        <dbReference type="ChEBI" id="CHEBI:58502"/>
        <dbReference type="ChEBI" id="CHEBI:60487"/>
        <dbReference type="EC" id="2.7.7.62"/>
    </reaction>
</comment>
<evidence type="ECO:0000256" key="9">
    <source>
        <dbReference type="ARBA" id="ARBA00022679"/>
    </source>
</evidence>
<dbReference type="Proteomes" id="UP000694232">
    <property type="component" value="Chromosome 1"/>
</dbReference>
<keyword evidence="10 14" id="KW-0547">Nucleotide-binding</keyword>
<evidence type="ECO:0000256" key="10">
    <source>
        <dbReference type="ARBA" id="ARBA00022741"/>
    </source>
</evidence>
<dbReference type="RefSeq" id="WP_136484026.1">
    <property type="nucleotide sequence ID" value="NZ_CP076643.1"/>
</dbReference>
<dbReference type="PIRSF" id="PIRSF006135">
    <property type="entry name" value="CobU"/>
    <property type="match status" value="1"/>
</dbReference>
<keyword evidence="17" id="KW-0548">Nucleotidyltransferase</keyword>
<proteinExistence type="inferred from homology"/>
<dbReference type="AlphaFoldDB" id="A0A975YPK6"/>
<dbReference type="Pfam" id="PF02283">
    <property type="entry name" value="CobU"/>
    <property type="match status" value="1"/>
</dbReference>
<keyword evidence="8 14" id="KW-0169">Cobalamin biosynthesis</keyword>
<keyword evidence="13 14" id="KW-0342">GTP-binding</keyword>
<evidence type="ECO:0000313" key="18">
    <source>
        <dbReference type="Proteomes" id="UP000694232"/>
    </source>
</evidence>
<comment type="function">
    <text evidence="4 14">Catalyzes ATP-dependent phosphorylation of adenosylcobinamide and addition of GMP to adenosylcobinamide phosphate.</text>
</comment>
<dbReference type="NCBIfam" id="NF004469">
    <property type="entry name" value="PRK05800.1"/>
    <property type="match status" value="1"/>
</dbReference>
<evidence type="ECO:0000256" key="7">
    <source>
        <dbReference type="ARBA" id="ARBA00007490"/>
    </source>
</evidence>
<keyword evidence="18" id="KW-1185">Reference proteome</keyword>
<dbReference type="InterPro" id="IPR027417">
    <property type="entry name" value="P-loop_NTPase"/>
</dbReference>
<feature type="binding site" evidence="16">
    <location>
        <position position="66"/>
    </location>
    <ligand>
        <name>GTP</name>
        <dbReference type="ChEBI" id="CHEBI:37565"/>
    </ligand>
</feature>
<evidence type="ECO:0000256" key="15">
    <source>
        <dbReference type="PIRSR" id="PIRSR006135-1"/>
    </source>
</evidence>
<evidence type="ECO:0000256" key="14">
    <source>
        <dbReference type="PIRNR" id="PIRNR006135"/>
    </source>
</evidence>
<evidence type="ECO:0000256" key="2">
    <source>
        <dbReference type="ARBA" id="ARBA00000711"/>
    </source>
</evidence>
<comment type="pathway">
    <text evidence="5 14">Cofactor biosynthesis; adenosylcobalamin biosynthesis; adenosylcobalamin from cob(II)yrinate a,c-diamide: step 6/7.</text>
</comment>
<gene>
    <name evidence="17" type="primary">cobU</name>
    <name evidence="17" type="ORF">KNV97_11835</name>
</gene>
<accession>A0A975YPK6</accession>
<dbReference type="CDD" id="cd00544">
    <property type="entry name" value="CobU"/>
    <property type="match status" value="1"/>
</dbReference>
<dbReference type="GO" id="GO:0005525">
    <property type="term" value="F:GTP binding"/>
    <property type="evidence" value="ECO:0007669"/>
    <property type="project" value="UniProtKB-UniRule"/>
</dbReference>
<comment type="catalytic activity">
    <reaction evidence="1 14">
        <text>adenosylcob(III)inamide + ATP = adenosylcob(III)inamide phosphate + ADP + H(+)</text>
        <dbReference type="Rhea" id="RHEA:15769"/>
        <dbReference type="ChEBI" id="CHEBI:2480"/>
        <dbReference type="ChEBI" id="CHEBI:15378"/>
        <dbReference type="ChEBI" id="CHEBI:30616"/>
        <dbReference type="ChEBI" id="CHEBI:58502"/>
        <dbReference type="ChEBI" id="CHEBI:456216"/>
        <dbReference type="EC" id="2.7.1.156"/>
    </reaction>
</comment>
<sequence>MSIHLILGGARSGKSSYAERQARQHLASTPDGRLHYVATAIAFDDEMRERIVHHQQQRGGDWQEHEAPTQLAQTLAEMQAGDVVLVDCLTLWLNNVIYNDGQTMNATQIRQQVEQLAQSLARTQATVLLVSNEVGMGVVPMGEVSRLFVDHAGWMNQAIAAVADSVVLVAAGLPLTLKSSS</sequence>
<comment type="catalytic activity">
    <reaction evidence="3">
        <text>adenosylcob(III)inamide + GTP = adenosylcob(III)inamide phosphate + GDP + H(+)</text>
        <dbReference type="Rhea" id="RHEA:15765"/>
        <dbReference type="ChEBI" id="CHEBI:2480"/>
        <dbReference type="ChEBI" id="CHEBI:15378"/>
        <dbReference type="ChEBI" id="CHEBI:37565"/>
        <dbReference type="ChEBI" id="CHEBI:58189"/>
        <dbReference type="ChEBI" id="CHEBI:58502"/>
        <dbReference type="EC" id="2.7.1.156"/>
    </reaction>
</comment>
<dbReference type="GO" id="GO:0009236">
    <property type="term" value="P:cobalamin biosynthetic process"/>
    <property type="evidence" value="ECO:0007669"/>
    <property type="project" value="UniProtKB-UniRule"/>
</dbReference>
<keyword evidence="12 14" id="KW-0067">ATP-binding</keyword>
<dbReference type="EMBL" id="CP076643">
    <property type="protein sequence ID" value="QXO18903.1"/>
    <property type="molecule type" value="Genomic_DNA"/>
</dbReference>
<comment type="similarity">
    <text evidence="7 14">Belongs to the CobU/CobP family.</text>
</comment>
<feature type="binding site" evidence="16">
    <location>
        <begin position="38"/>
        <end position="40"/>
    </location>
    <ligand>
        <name>GTP</name>
        <dbReference type="ChEBI" id="CHEBI:37565"/>
    </ligand>
</feature>
<dbReference type="EC" id="2.7.7.62" evidence="14"/>
<feature type="binding site" evidence="16">
    <location>
        <position position="87"/>
    </location>
    <ligand>
        <name>GTP</name>
        <dbReference type="ChEBI" id="CHEBI:37565"/>
    </ligand>
</feature>
<evidence type="ECO:0000256" key="5">
    <source>
        <dbReference type="ARBA" id="ARBA00004692"/>
    </source>
</evidence>
<dbReference type="SUPFAM" id="SSF52540">
    <property type="entry name" value="P-loop containing nucleoside triphosphate hydrolases"/>
    <property type="match status" value="1"/>
</dbReference>
<dbReference type="PANTHER" id="PTHR34848">
    <property type="match status" value="1"/>
</dbReference>
<comment type="pathway">
    <text evidence="6 14">Cofactor biosynthesis; adenosylcobalamin biosynthesis; adenosylcobalamin from cob(II)yrinate a,c-diamide: step 5/7.</text>
</comment>
<reference evidence="17" key="1">
    <citation type="submission" date="2021-06" db="EMBL/GenBank/DDBJ databases">
        <title>Vibrio nov. sp., novel gut bacterium isolated from Yellow Sea oyster.</title>
        <authorList>
            <person name="Muhammad N."/>
            <person name="Nguyen T.H."/>
            <person name="Lee Y.-J."/>
            <person name="Ko J."/>
            <person name="Kim S.-G."/>
        </authorList>
    </citation>
    <scope>NUCLEOTIDE SEQUENCE</scope>
    <source>
        <strain evidence="17">OG9-811</strain>
    </source>
</reference>
<dbReference type="EC" id="2.7.1.156" evidence="14"/>
<evidence type="ECO:0000256" key="11">
    <source>
        <dbReference type="ARBA" id="ARBA00022777"/>
    </source>
</evidence>
<dbReference type="Gene3D" id="3.40.50.300">
    <property type="entry name" value="P-loop containing nucleotide triphosphate hydrolases"/>
    <property type="match status" value="1"/>
</dbReference>
<evidence type="ECO:0000256" key="12">
    <source>
        <dbReference type="ARBA" id="ARBA00022840"/>
    </source>
</evidence>
<evidence type="ECO:0000313" key="17">
    <source>
        <dbReference type="EMBL" id="QXO18903.1"/>
    </source>
</evidence>
<dbReference type="KEGG" id="vos:KNV97_11835"/>
<dbReference type="GO" id="GO:0008820">
    <property type="term" value="F:cobinamide phosphate guanylyltransferase activity"/>
    <property type="evidence" value="ECO:0007669"/>
    <property type="project" value="UniProtKB-UniRule"/>
</dbReference>
<dbReference type="GO" id="GO:0005524">
    <property type="term" value="F:ATP binding"/>
    <property type="evidence" value="ECO:0007669"/>
    <property type="project" value="UniProtKB-UniRule"/>
</dbReference>